<gene>
    <name evidence="1" type="ORF">MtrunA17_Chr6g0468851</name>
</gene>
<dbReference type="Proteomes" id="UP000265566">
    <property type="component" value="Chromosome 6"/>
</dbReference>
<name>A0A396HJL4_MEDTR</name>
<reference evidence="1" key="1">
    <citation type="journal article" date="2018" name="Nat. Plants">
        <title>Whole-genome landscape of Medicago truncatula symbiotic genes.</title>
        <authorList>
            <person name="Pecrix Y."/>
            <person name="Gamas P."/>
            <person name="Carrere S."/>
        </authorList>
    </citation>
    <scope>NUCLEOTIDE SEQUENCE</scope>
    <source>
        <tissue evidence="1">Leaves</tissue>
    </source>
</reference>
<organism evidence="1">
    <name type="scientific">Medicago truncatula</name>
    <name type="common">Barrel medic</name>
    <name type="synonym">Medicago tribuloides</name>
    <dbReference type="NCBI Taxonomy" id="3880"/>
    <lineage>
        <taxon>Eukaryota</taxon>
        <taxon>Viridiplantae</taxon>
        <taxon>Streptophyta</taxon>
        <taxon>Embryophyta</taxon>
        <taxon>Tracheophyta</taxon>
        <taxon>Spermatophyta</taxon>
        <taxon>Magnoliopsida</taxon>
        <taxon>eudicotyledons</taxon>
        <taxon>Gunneridae</taxon>
        <taxon>Pentapetalae</taxon>
        <taxon>rosids</taxon>
        <taxon>fabids</taxon>
        <taxon>Fabales</taxon>
        <taxon>Fabaceae</taxon>
        <taxon>Papilionoideae</taxon>
        <taxon>50 kb inversion clade</taxon>
        <taxon>NPAAA clade</taxon>
        <taxon>Hologalegina</taxon>
        <taxon>IRL clade</taxon>
        <taxon>Trifolieae</taxon>
        <taxon>Medicago</taxon>
    </lineage>
</organism>
<protein>
    <submittedName>
        <fullName evidence="1">Uncharacterized protein</fullName>
    </submittedName>
</protein>
<accession>A0A396HJL4</accession>
<comment type="caution">
    <text evidence="1">The sequence shown here is derived from an EMBL/GenBank/DDBJ whole genome shotgun (WGS) entry which is preliminary data.</text>
</comment>
<dbReference type="EMBL" id="PSQE01000006">
    <property type="protein sequence ID" value="RHN51465.1"/>
    <property type="molecule type" value="Genomic_DNA"/>
</dbReference>
<evidence type="ECO:0000313" key="1">
    <source>
        <dbReference type="EMBL" id="RHN51465.1"/>
    </source>
</evidence>
<dbReference type="AlphaFoldDB" id="A0A396HJL4"/>
<dbReference type="Gramene" id="rna35901">
    <property type="protein sequence ID" value="RHN51465.1"/>
    <property type="gene ID" value="gene35901"/>
</dbReference>
<proteinExistence type="predicted"/>
<sequence>MVPIFTSTPNLDFTIKAYIFLSLPSSIRTSILSSPLLVPPNNIILHKAISAFLTKSLPPSSTLTPSFSVTTPSTSFLSTTTTHTSSWDSLQIIIFSPLFPILFPSFSLIYNPF</sequence>